<dbReference type="EMBL" id="QZJZ01000026">
    <property type="protein sequence ID" value="RJP60579.1"/>
    <property type="molecule type" value="Genomic_DNA"/>
</dbReference>
<accession>A0A3A4R6H6</accession>
<gene>
    <name evidence="8" type="ORF">C4541_03720</name>
</gene>
<sequence length="339" mass="36064">MNEMIVQAAFKFWNVLIEMAPYLLFGFFMAGLLSIFISPELVERHLGGKTFWSTFKAALFGVPLPLCSCGVIPVAASLRRHGASRGATTAFLLSTPQTGVDSILVTFSLLGPVFAVFRPLAALIGGILGGTLINAFEHESSNMADSEPKHCKESCCSSGKKSNRIKRVFSYGFITLPRDIARSLVIGLILAGIISAVIPDNYFMGIFGTGILSMIVMMLCGIPLYVCATASVPIAVALMAKGISPGAAWVFLTTGPATNAATIATIWQLLGRRSALLYLLSVIIMSFGGGILLNYLFASTGMSLSHGGHEMLPEPIKIACALVLIGILIYALKPVPKKN</sequence>
<comment type="similarity">
    <text evidence="2">Belongs to the UPF0718 family.</text>
</comment>
<feature type="transmembrane region" description="Helical" evidence="7">
    <location>
        <begin position="12"/>
        <end position="37"/>
    </location>
</feature>
<evidence type="ECO:0000256" key="1">
    <source>
        <dbReference type="ARBA" id="ARBA00004651"/>
    </source>
</evidence>
<feature type="transmembrane region" description="Helical" evidence="7">
    <location>
        <begin position="57"/>
        <end position="78"/>
    </location>
</feature>
<keyword evidence="3" id="KW-1003">Cell membrane</keyword>
<evidence type="ECO:0000256" key="3">
    <source>
        <dbReference type="ARBA" id="ARBA00022475"/>
    </source>
</evidence>
<reference evidence="8 9" key="1">
    <citation type="journal article" date="2017" name="ISME J.">
        <title>Energy and carbon metabolisms in a deep terrestrial subsurface fluid microbial community.</title>
        <authorList>
            <person name="Momper L."/>
            <person name="Jungbluth S.P."/>
            <person name="Lee M.D."/>
            <person name="Amend J.P."/>
        </authorList>
    </citation>
    <scope>NUCLEOTIDE SEQUENCE [LARGE SCALE GENOMIC DNA]</scope>
    <source>
        <strain evidence="8">SURF_26</strain>
    </source>
</reference>
<organism evidence="8 9">
    <name type="scientific">Candidatus Auribacter fodinae</name>
    <dbReference type="NCBI Taxonomy" id="2093366"/>
    <lineage>
        <taxon>Bacteria</taxon>
        <taxon>Pseudomonadati</taxon>
        <taxon>Candidatus Auribacterota</taxon>
        <taxon>Candidatus Auribacteria</taxon>
        <taxon>Candidatus Auribacterales</taxon>
        <taxon>Candidatus Auribacteraceae</taxon>
        <taxon>Candidatus Auribacter</taxon>
    </lineage>
</organism>
<protein>
    <submittedName>
        <fullName evidence="8">Permease</fullName>
    </submittedName>
</protein>
<comment type="subcellular location">
    <subcellularLocation>
        <location evidence="1">Cell membrane</location>
        <topology evidence="1">Multi-pass membrane protein</topology>
    </subcellularLocation>
</comment>
<feature type="transmembrane region" description="Helical" evidence="7">
    <location>
        <begin position="180"/>
        <end position="199"/>
    </location>
</feature>
<keyword evidence="4 7" id="KW-0812">Transmembrane</keyword>
<dbReference type="PANTHER" id="PTHR34184">
    <property type="entry name" value="UPF0718 PROTEIN YCGR"/>
    <property type="match status" value="1"/>
</dbReference>
<dbReference type="Proteomes" id="UP000266426">
    <property type="component" value="Unassembled WGS sequence"/>
</dbReference>
<evidence type="ECO:0000256" key="2">
    <source>
        <dbReference type="ARBA" id="ARBA00006386"/>
    </source>
</evidence>
<dbReference type="InterPro" id="IPR052923">
    <property type="entry name" value="UPF0718"/>
</dbReference>
<proteinExistence type="inferred from homology"/>
<dbReference type="PANTHER" id="PTHR34184:SF4">
    <property type="entry name" value="UPF0718 PROTEIN YCGR"/>
    <property type="match status" value="1"/>
</dbReference>
<feature type="transmembrane region" description="Helical" evidence="7">
    <location>
        <begin position="247"/>
        <end position="270"/>
    </location>
</feature>
<comment type="caution">
    <text evidence="8">The sequence shown here is derived from an EMBL/GenBank/DDBJ whole genome shotgun (WGS) entry which is preliminary data.</text>
</comment>
<feature type="transmembrane region" description="Helical" evidence="7">
    <location>
        <begin position="276"/>
        <end position="297"/>
    </location>
</feature>
<evidence type="ECO:0000256" key="4">
    <source>
        <dbReference type="ARBA" id="ARBA00022692"/>
    </source>
</evidence>
<evidence type="ECO:0000313" key="9">
    <source>
        <dbReference type="Proteomes" id="UP000266426"/>
    </source>
</evidence>
<dbReference type="InterPro" id="IPR005524">
    <property type="entry name" value="DUF318"/>
</dbReference>
<feature type="transmembrane region" description="Helical" evidence="7">
    <location>
        <begin position="116"/>
        <end position="136"/>
    </location>
</feature>
<feature type="transmembrane region" description="Helical" evidence="7">
    <location>
        <begin position="211"/>
        <end position="240"/>
    </location>
</feature>
<evidence type="ECO:0000313" key="8">
    <source>
        <dbReference type="EMBL" id="RJP60579.1"/>
    </source>
</evidence>
<dbReference type="Pfam" id="PF03773">
    <property type="entry name" value="ArsP_1"/>
    <property type="match status" value="1"/>
</dbReference>
<keyword evidence="6 7" id="KW-0472">Membrane</keyword>
<evidence type="ECO:0000256" key="6">
    <source>
        <dbReference type="ARBA" id="ARBA00023136"/>
    </source>
</evidence>
<feature type="transmembrane region" description="Helical" evidence="7">
    <location>
        <begin position="318"/>
        <end position="335"/>
    </location>
</feature>
<evidence type="ECO:0000256" key="7">
    <source>
        <dbReference type="SAM" id="Phobius"/>
    </source>
</evidence>
<dbReference type="AlphaFoldDB" id="A0A3A4R6H6"/>
<dbReference type="NCBIfam" id="NF033936">
    <property type="entry name" value="CuZnOut_SO0444"/>
    <property type="match status" value="1"/>
</dbReference>
<keyword evidence="5 7" id="KW-1133">Transmembrane helix</keyword>
<evidence type="ECO:0000256" key="5">
    <source>
        <dbReference type="ARBA" id="ARBA00022989"/>
    </source>
</evidence>
<dbReference type="GO" id="GO:0005886">
    <property type="term" value="C:plasma membrane"/>
    <property type="evidence" value="ECO:0007669"/>
    <property type="project" value="UniProtKB-SubCell"/>
</dbReference>
<name>A0A3A4R6H6_9BACT</name>